<keyword evidence="7" id="KW-1133">Transmembrane helix</keyword>
<evidence type="ECO:0000256" key="5">
    <source>
        <dbReference type="PROSITE-ProRule" id="PRU10141"/>
    </source>
</evidence>
<keyword evidence="2 5" id="KW-0547">Nucleotide-binding</keyword>
<dbReference type="Pfam" id="PF00069">
    <property type="entry name" value="Pkinase"/>
    <property type="match status" value="1"/>
</dbReference>
<dbReference type="PANTHER" id="PTHR43289">
    <property type="entry name" value="MITOGEN-ACTIVATED PROTEIN KINASE KINASE KINASE 20-RELATED"/>
    <property type="match status" value="1"/>
</dbReference>
<feature type="domain" description="Protein kinase" evidence="8">
    <location>
        <begin position="11"/>
        <end position="265"/>
    </location>
</feature>
<dbReference type="SUPFAM" id="SSF56112">
    <property type="entry name" value="Protein kinase-like (PK-like)"/>
    <property type="match status" value="1"/>
</dbReference>
<keyword evidence="7" id="KW-0472">Membrane</keyword>
<dbReference type="PANTHER" id="PTHR43289:SF34">
    <property type="entry name" value="SERINE_THREONINE-PROTEIN KINASE YBDM-RELATED"/>
    <property type="match status" value="1"/>
</dbReference>
<feature type="region of interest" description="Disordered" evidence="6">
    <location>
        <begin position="271"/>
        <end position="297"/>
    </location>
</feature>
<keyword evidence="9" id="KW-0723">Serine/threonine-protein kinase</keyword>
<feature type="transmembrane region" description="Helical" evidence="7">
    <location>
        <begin position="432"/>
        <end position="465"/>
    </location>
</feature>
<evidence type="ECO:0000256" key="6">
    <source>
        <dbReference type="SAM" id="MobiDB-lite"/>
    </source>
</evidence>
<proteinExistence type="predicted"/>
<dbReference type="RefSeq" id="WP_123738335.1">
    <property type="nucleotide sequence ID" value="NZ_RKHQ01000001.1"/>
</dbReference>
<dbReference type="PROSITE" id="PS50011">
    <property type="entry name" value="PROTEIN_KINASE_DOM"/>
    <property type="match status" value="1"/>
</dbReference>
<feature type="transmembrane region" description="Helical" evidence="7">
    <location>
        <begin position="527"/>
        <end position="545"/>
    </location>
</feature>
<keyword evidence="4 5" id="KW-0067">ATP-binding</keyword>
<dbReference type="SMART" id="SM00220">
    <property type="entry name" value="S_TKc"/>
    <property type="match status" value="1"/>
</dbReference>
<dbReference type="PROSITE" id="PS00108">
    <property type="entry name" value="PROTEIN_KINASE_ST"/>
    <property type="match status" value="1"/>
</dbReference>
<evidence type="ECO:0000313" key="9">
    <source>
        <dbReference type="EMBL" id="ROR96111.1"/>
    </source>
</evidence>
<dbReference type="InterPro" id="IPR011009">
    <property type="entry name" value="Kinase-like_dom_sf"/>
</dbReference>
<keyword evidence="10" id="KW-1185">Reference proteome</keyword>
<dbReference type="InterPro" id="IPR000719">
    <property type="entry name" value="Prot_kinase_dom"/>
</dbReference>
<dbReference type="CDD" id="cd14014">
    <property type="entry name" value="STKc_PknB_like"/>
    <property type="match status" value="1"/>
</dbReference>
<evidence type="ECO:0000256" key="1">
    <source>
        <dbReference type="ARBA" id="ARBA00022679"/>
    </source>
</evidence>
<keyword evidence="1" id="KW-0808">Transferase</keyword>
<dbReference type="EMBL" id="RKHQ01000001">
    <property type="protein sequence ID" value="ROR96111.1"/>
    <property type="molecule type" value="Genomic_DNA"/>
</dbReference>
<name>A0A3N2D8J7_9MICO</name>
<protein>
    <submittedName>
        <fullName evidence="9">Serine/threonine protein kinase</fullName>
    </submittedName>
</protein>
<comment type="caution">
    <text evidence="9">The sequence shown here is derived from an EMBL/GenBank/DDBJ whole genome shotgun (WGS) entry which is preliminary data.</text>
</comment>
<dbReference type="PROSITE" id="PS00107">
    <property type="entry name" value="PROTEIN_KINASE_ATP"/>
    <property type="match status" value="1"/>
</dbReference>
<dbReference type="InterPro" id="IPR008271">
    <property type="entry name" value="Ser/Thr_kinase_AS"/>
</dbReference>
<dbReference type="GO" id="GO:0005524">
    <property type="term" value="F:ATP binding"/>
    <property type="evidence" value="ECO:0007669"/>
    <property type="project" value="UniProtKB-UniRule"/>
</dbReference>
<gene>
    <name evidence="9" type="ORF">EDD28_0686</name>
</gene>
<evidence type="ECO:0000259" key="8">
    <source>
        <dbReference type="PROSITE" id="PS50011"/>
    </source>
</evidence>
<evidence type="ECO:0000256" key="2">
    <source>
        <dbReference type="ARBA" id="ARBA00022741"/>
    </source>
</evidence>
<evidence type="ECO:0000256" key="7">
    <source>
        <dbReference type="SAM" id="Phobius"/>
    </source>
</evidence>
<dbReference type="GO" id="GO:0004674">
    <property type="term" value="F:protein serine/threonine kinase activity"/>
    <property type="evidence" value="ECO:0007669"/>
    <property type="project" value="UniProtKB-KW"/>
</dbReference>
<dbReference type="AlphaFoldDB" id="A0A3N2D8J7"/>
<accession>A0A3N2D8J7</accession>
<keyword evidence="3 9" id="KW-0418">Kinase</keyword>
<feature type="transmembrane region" description="Helical" evidence="7">
    <location>
        <begin position="378"/>
        <end position="411"/>
    </location>
</feature>
<feature type="region of interest" description="Disordered" evidence="6">
    <location>
        <begin position="318"/>
        <end position="341"/>
    </location>
</feature>
<sequence length="571" mass="58378">MAGEGDVVGGYTLVRRLGAGGMGAVWEARGDGGDGTPVALKLLHPGISSDPDARARLAREVANLNRLRGTKVSRVLDAELDADVPFIVTELVEGLTLEDSVSQEGAFDPVDLYPLATGLAEVVTQVHRVGLVHRDIKPGNVMVTYDGPVLIDFGIAQIVEDTRLTHTGFVTGTPGYLDPATLSGGELGADGDWYSFAAVLLFAATGRAPFGRERMEVVLARMTAGQPDVAGLPGQVAQAFTAALALRPADRPQPGALLRVLRRWAEGRSVAGTQPAAGTPGTAGMPATAGVPASSTLPAPSYPPPSYAPGGGVVSGAPGGASAGSASFPGVPAPTPAEQSRLVPGPLGPMASGPFGLPGQRVPEPWELPPPTRSWLVLAVGALLVAGSVVLPGVAVVVSVVGFVLLTTAGLMERRTRRRRLAAGRRSSDPWVATAWSVPLLALGLLTSLVPLLIGTVAAACVWWIGSNLVLTDFLGTVPAPAGAFVTPVALACGLVAAWWVPLAEVTRLGARACWALLAPTRGSTRVWGLALGGVGVVLVLYALGSGAFDGAASETGVSWWPLPAPPDVWG</sequence>
<evidence type="ECO:0000256" key="4">
    <source>
        <dbReference type="ARBA" id="ARBA00022840"/>
    </source>
</evidence>
<keyword evidence="7" id="KW-0812">Transmembrane</keyword>
<dbReference type="Proteomes" id="UP000275356">
    <property type="component" value="Unassembled WGS sequence"/>
</dbReference>
<dbReference type="InterPro" id="IPR017441">
    <property type="entry name" value="Protein_kinase_ATP_BS"/>
</dbReference>
<evidence type="ECO:0000256" key="3">
    <source>
        <dbReference type="ARBA" id="ARBA00022777"/>
    </source>
</evidence>
<reference evidence="9 10" key="1">
    <citation type="submission" date="2018-11" db="EMBL/GenBank/DDBJ databases">
        <title>Sequencing the genomes of 1000 actinobacteria strains.</title>
        <authorList>
            <person name="Klenk H.-P."/>
        </authorList>
    </citation>
    <scope>NUCLEOTIDE SEQUENCE [LARGE SCALE GENOMIC DNA]</scope>
    <source>
        <strain evidence="9 10">DSM 13521</strain>
    </source>
</reference>
<organism evidence="9 10">
    <name type="scientific">Salana multivorans</name>
    <dbReference type="NCBI Taxonomy" id="120377"/>
    <lineage>
        <taxon>Bacteria</taxon>
        <taxon>Bacillati</taxon>
        <taxon>Actinomycetota</taxon>
        <taxon>Actinomycetes</taxon>
        <taxon>Micrococcales</taxon>
        <taxon>Beutenbergiaceae</taxon>
        <taxon>Salana</taxon>
    </lineage>
</organism>
<dbReference type="Gene3D" id="1.10.510.10">
    <property type="entry name" value="Transferase(Phosphotransferase) domain 1"/>
    <property type="match status" value="1"/>
</dbReference>
<dbReference type="Gene3D" id="3.30.200.20">
    <property type="entry name" value="Phosphorylase Kinase, domain 1"/>
    <property type="match status" value="1"/>
</dbReference>
<dbReference type="OrthoDB" id="9762169at2"/>
<feature type="transmembrane region" description="Helical" evidence="7">
    <location>
        <begin position="485"/>
        <end position="506"/>
    </location>
</feature>
<evidence type="ECO:0000313" key="10">
    <source>
        <dbReference type="Proteomes" id="UP000275356"/>
    </source>
</evidence>
<feature type="binding site" evidence="5">
    <location>
        <position position="41"/>
    </location>
    <ligand>
        <name>ATP</name>
        <dbReference type="ChEBI" id="CHEBI:30616"/>
    </ligand>
</feature>